<dbReference type="Proteomes" id="UP000001876">
    <property type="component" value="Unassembled WGS sequence"/>
</dbReference>
<dbReference type="OMA" id="AELRYTH"/>
<evidence type="ECO:0000256" key="5">
    <source>
        <dbReference type="ARBA" id="ARBA00023054"/>
    </source>
</evidence>
<dbReference type="STRING" id="564608.C1MRW5"/>
<evidence type="ECO:0000256" key="7">
    <source>
        <dbReference type="ARBA" id="ARBA00023136"/>
    </source>
</evidence>
<comment type="subcellular location">
    <subcellularLocation>
        <location evidence="2">Membrane</location>
    </subcellularLocation>
    <subcellularLocation>
        <location evidence="1">Mitochondrion</location>
    </subcellularLocation>
</comment>
<feature type="compositionally biased region" description="Pro residues" evidence="8">
    <location>
        <begin position="60"/>
        <end position="70"/>
    </location>
</feature>
<dbReference type="PANTHER" id="PTHR14360">
    <property type="entry name" value="PROTEIN FMP32, MITOCHONDRIAL"/>
    <property type="match status" value="1"/>
</dbReference>
<evidence type="ECO:0000256" key="4">
    <source>
        <dbReference type="ARBA" id="ARBA00022989"/>
    </source>
</evidence>
<dbReference type="EMBL" id="GG663739">
    <property type="protein sequence ID" value="EEH57035.1"/>
    <property type="molecule type" value="Genomic_DNA"/>
</dbReference>
<dbReference type="Pfam" id="PF07798">
    <property type="entry name" value="CCDC90-like"/>
    <property type="match status" value="1"/>
</dbReference>
<evidence type="ECO:0000256" key="1">
    <source>
        <dbReference type="ARBA" id="ARBA00004173"/>
    </source>
</evidence>
<accession>C1MRW5</accession>
<organism evidence="10">
    <name type="scientific">Micromonas pusilla (strain CCMP1545)</name>
    <name type="common">Picoplanktonic green alga</name>
    <dbReference type="NCBI Taxonomy" id="564608"/>
    <lineage>
        <taxon>Eukaryota</taxon>
        <taxon>Viridiplantae</taxon>
        <taxon>Chlorophyta</taxon>
        <taxon>Mamiellophyceae</taxon>
        <taxon>Mamiellales</taxon>
        <taxon>Mamiellaceae</taxon>
        <taxon>Micromonas</taxon>
    </lineage>
</organism>
<dbReference type="OrthoDB" id="889336at2759"/>
<evidence type="ECO:0000256" key="2">
    <source>
        <dbReference type="ARBA" id="ARBA00004370"/>
    </source>
</evidence>
<protein>
    <submittedName>
        <fullName evidence="9">Predicted protein</fullName>
    </submittedName>
</protein>
<evidence type="ECO:0000313" key="10">
    <source>
        <dbReference type="Proteomes" id="UP000001876"/>
    </source>
</evidence>
<feature type="compositionally biased region" description="Low complexity" evidence="8">
    <location>
        <begin position="71"/>
        <end position="86"/>
    </location>
</feature>
<dbReference type="GO" id="GO:0016020">
    <property type="term" value="C:membrane"/>
    <property type="evidence" value="ECO:0007669"/>
    <property type="project" value="UniProtKB-SubCell"/>
</dbReference>
<feature type="compositionally biased region" description="Polar residues" evidence="8">
    <location>
        <begin position="87"/>
        <end position="98"/>
    </location>
</feature>
<dbReference type="KEGG" id="mpp:MICPUCDRAFT_58257"/>
<sequence>MTRLRALSRLAPRAWRAVEPAPPPSQRAARRHDAQAAATRSSSEASSSSSSASSDVPTSPSTPSPSPSPPVSQGSAAAEARIKSAANQAATPGPSSIPNRPWTGAASPSLQDERGRRSEVVVVDTLEMLRACERAGFSASQAETIVRTTLDAVKRATEPLASKADLDRHVLSQRGDFREFQQDLQARHREASSASKHLSDVVMAECEKLRAELRYTHEKVSSSQKLDLNLERGRIRDDLQQQDNKTAAMELRLDREISNMRTHIEAAKSDVIKYSIGAVMSMGALGMSLMRLLG</sequence>
<dbReference type="InterPro" id="IPR024461">
    <property type="entry name" value="CCDC90-like"/>
</dbReference>
<evidence type="ECO:0000256" key="8">
    <source>
        <dbReference type="SAM" id="MobiDB-lite"/>
    </source>
</evidence>
<dbReference type="GO" id="GO:0005739">
    <property type="term" value="C:mitochondrion"/>
    <property type="evidence" value="ECO:0007669"/>
    <property type="project" value="UniProtKB-SubCell"/>
</dbReference>
<evidence type="ECO:0000256" key="3">
    <source>
        <dbReference type="ARBA" id="ARBA00022692"/>
    </source>
</evidence>
<name>C1MRW5_MICPC</name>
<keyword evidence="7" id="KW-0472">Membrane</keyword>
<evidence type="ECO:0000313" key="9">
    <source>
        <dbReference type="EMBL" id="EEH57035.1"/>
    </source>
</evidence>
<reference evidence="9 10" key="1">
    <citation type="journal article" date="2009" name="Science">
        <title>Green evolution and dynamic adaptations revealed by genomes of the marine picoeukaryotes Micromonas.</title>
        <authorList>
            <person name="Worden A.Z."/>
            <person name="Lee J.H."/>
            <person name="Mock T."/>
            <person name="Rouze P."/>
            <person name="Simmons M.P."/>
            <person name="Aerts A.L."/>
            <person name="Allen A.E."/>
            <person name="Cuvelier M.L."/>
            <person name="Derelle E."/>
            <person name="Everett M.V."/>
            <person name="Foulon E."/>
            <person name="Grimwood J."/>
            <person name="Gundlach H."/>
            <person name="Henrissat B."/>
            <person name="Napoli C."/>
            <person name="McDonald S.M."/>
            <person name="Parker M.S."/>
            <person name="Rombauts S."/>
            <person name="Salamov A."/>
            <person name="Von Dassow P."/>
            <person name="Badger J.H."/>
            <person name="Coutinho P.M."/>
            <person name="Demir E."/>
            <person name="Dubchak I."/>
            <person name="Gentemann C."/>
            <person name="Eikrem W."/>
            <person name="Gready J.E."/>
            <person name="John U."/>
            <person name="Lanier W."/>
            <person name="Lindquist E.A."/>
            <person name="Lucas S."/>
            <person name="Mayer K.F."/>
            <person name="Moreau H."/>
            <person name="Not F."/>
            <person name="Otillar R."/>
            <person name="Panaud O."/>
            <person name="Pangilinan J."/>
            <person name="Paulsen I."/>
            <person name="Piegu B."/>
            <person name="Poliakov A."/>
            <person name="Robbens S."/>
            <person name="Schmutz J."/>
            <person name="Toulza E."/>
            <person name="Wyss T."/>
            <person name="Zelensky A."/>
            <person name="Zhou K."/>
            <person name="Armbrust E.V."/>
            <person name="Bhattacharya D."/>
            <person name="Goodenough U.W."/>
            <person name="Van de Peer Y."/>
            <person name="Grigoriev I.V."/>
        </authorList>
    </citation>
    <scope>NUCLEOTIDE SEQUENCE [LARGE SCALE GENOMIC DNA]</scope>
    <source>
        <strain evidence="9 10">CCMP1545</strain>
    </source>
</reference>
<feature type="compositionally biased region" description="Low complexity" evidence="8">
    <location>
        <begin position="1"/>
        <end position="17"/>
    </location>
</feature>
<dbReference type="eggNOG" id="KOG3156">
    <property type="taxonomic scope" value="Eukaryota"/>
</dbReference>
<dbReference type="PANTHER" id="PTHR14360:SF1">
    <property type="entry name" value="PROTEIN FMP32, MITOCHONDRIAL"/>
    <property type="match status" value="1"/>
</dbReference>
<dbReference type="GeneID" id="9684384"/>
<feature type="region of interest" description="Disordered" evidence="8">
    <location>
        <begin position="1"/>
        <end position="117"/>
    </location>
</feature>
<dbReference type="Gene3D" id="1.20.5.340">
    <property type="match status" value="1"/>
</dbReference>
<keyword evidence="6" id="KW-0496">Mitochondrion</keyword>
<dbReference type="RefSeq" id="XP_003058580.1">
    <property type="nucleotide sequence ID" value="XM_003058534.1"/>
</dbReference>
<dbReference type="AlphaFoldDB" id="C1MRW5"/>
<evidence type="ECO:0000256" key="6">
    <source>
        <dbReference type="ARBA" id="ARBA00023128"/>
    </source>
</evidence>
<gene>
    <name evidence="9" type="ORF">MICPUCDRAFT_58257</name>
</gene>
<keyword evidence="10" id="KW-1185">Reference proteome</keyword>
<keyword evidence="3" id="KW-0812">Transmembrane</keyword>
<keyword evidence="4" id="KW-1133">Transmembrane helix</keyword>
<keyword evidence="5" id="KW-0175">Coiled coil</keyword>
<proteinExistence type="predicted"/>
<feature type="compositionally biased region" description="Low complexity" evidence="8">
    <location>
        <begin position="35"/>
        <end position="59"/>
    </location>
</feature>